<dbReference type="GO" id="GO:0016491">
    <property type="term" value="F:oxidoreductase activity"/>
    <property type="evidence" value="ECO:0007669"/>
    <property type="project" value="UniProtKB-KW"/>
</dbReference>
<dbReference type="InterPro" id="IPR006076">
    <property type="entry name" value="FAD-dep_OxRdtase"/>
</dbReference>
<dbReference type="EMBL" id="RBRL01000351">
    <property type="protein sequence ID" value="RMQ84439.1"/>
    <property type="molecule type" value="Genomic_DNA"/>
</dbReference>
<feature type="domain" description="FAD dependent oxidoreductase" evidence="3">
    <location>
        <begin position="13"/>
        <end position="343"/>
    </location>
</feature>
<evidence type="ECO:0000256" key="1">
    <source>
        <dbReference type="ARBA" id="ARBA00023002"/>
    </source>
</evidence>
<evidence type="ECO:0000313" key="4">
    <source>
        <dbReference type="EMBL" id="RMQ84439.1"/>
    </source>
</evidence>
<keyword evidence="2" id="KW-1133">Transmembrane helix</keyword>
<name>A0A3M4Q200_9PSED</name>
<dbReference type="PANTHER" id="PTHR13847">
    <property type="entry name" value="SARCOSINE DEHYDROGENASE-RELATED"/>
    <property type="match status" value="1"/>
</dbReference>
<accession>A0A3M4Q200</accession>
<evidence type="ECO:0000259" key="3">
    <source>
        <dbReference type="Pfam" id="PF01266"/>
    </source>
</evidence>
<evidence type="ECO:0000313" key="5">
    <source>
        <dbReference type="Proteomes" id="UP000277179"/>
    </source>
</evidence>
<dbReference type="GO" id="GO:0005737">
    <property type="term" value="C:cytoplasm"/>
    <property type="evidence" value="ECO:0007669"/>
    <property type="project" value="TreeGrafter"/>
</dbReference>
<dbReference type="SUPFAM" id="SSF51905">
    <property type="entry name" value="FAD/NAD(P)-binding domain"/>
    <property type="match status" value="1"/>
</dbReference>
<dbReference type="RefSeq" id="WP_235593094.1">
    <property type="nucleotide sequence ID" value="NZ_RBRL01000351.1"/>
</dbReference>
<dbReference type="Proteomes" id="UP000277179">
    <property type="component" value="Unassembled WGS sequence"/>
</dbReference>
<keyword evidence="1" id="KW-0560">Oxidoreductase</keyword>
<dbReference type="InterPro" id="IPR036188">
    <property type="entry name" value="FAD/NAD-bd_sf"/>
</dbReference>
<sequence>MPGKEVVLMNQFDLIIVGAGIHGAALAYYSARAGQRVMLIDEARPASGASGHAFGWINASALIEPVQHLAQSVMDDYHHLQAALPSFPLRWCAELTYGLRLEKVQASAAGLSLSSLQPRTVSQSEIRALEPNLADPPLQARYTQAAGVISPVEAIECLVLAAEGFGARVVRDCAVRQLLVENGQVVGVHTQAGNRYGNKTVLAAGLGVLDLLADQNLHLPIRPSPAILLKFEVAKALLNGIVSNAEMEARQGDTHTLIAAEDYIDDTPENGPAAIGLRALDAIRGQLNGAQSIALKSVAVGWRPLCDDGLPIVGPAGDDGRLYILSAHPGLTLAPTLARLLSEELITGVASPLLSNVRPQRFRV</sequence>
<evidence type="ECO:0000256" key="2">
    <source>
        <dbReference type="SAM" id="Phobius"/>
    </source>
</evidence>
<comment type="caution">
    <text evidence="4">The sequence shown here is derived from an EMBL/GenBank/DDBJ whole genome shotgun (WGS) entry which is preliminary data.</text>
</comment>
<protein>
    <recommendedName>
        <fullName evidence="3">FAD dependent oxidoreductase domain-containing protein</fullName>
    </recommendedName>
</protein>
<keyword evidence="2" id="KW-0812">Transmembrane</keyword>
<reference evidence="4 5" key="1">
    <citation type="submission" date="2018-08" db="EMBL/GenBank/DDBJ databases">
        <title>Recombination of ecologically and evolutionarily significant loci maintains genetic cohesion in the Pseudomonas syringae species complex.</title>
        <authorList>
            <person name="Dillon M."/>
            <person name="Thakur S."/>
            <person name="Almeida R.N.D."/>
            <person name="Weir B.S."/>
            <person name="Guttman D.S."/>
        </authorList>
    </citation>
    <scope>NUCLEOTIDE SEQUENCE [LARGE SCALE GENOMIC DNA]</scope>
    <source>
        <strain evidence="4 5">ICMP 11288</strain>
    </source>
</reference>
<dbReference type="Pfam" id="PF01266">
    <property type="entry name" value="DAO"/>
    <property type="match status" value="1"/>
</dbReference>
<feature type="transmembrane region" description="Helical" evidence="2">
    <location>
        <begin position="12"/>
        <end position="31"/>
    </location>
</feature>
<dbReference type="Gene3D" id="3.30.9.10">
    <property type="entry name" value="D-Amino Acid Oxidase, subunit A, domain 2"/>
    <property type="match status" value="1"/>
</dbReference>
<dbReference type="AlphaFoldDB" id="A0A3M4Q200"/>
<gene>
    <name evidence="4" type="ORF">ALP97_01269</name>
</gene>
<keyword evidence="2" id="KW-0472">Membrane</keyword>
<proteinExistence type="predicted"/>
<dbReference type="Gene3D" id="3.50.50.60">
    <property type="entry name" value="FAD/NAD(P)-binding domain"/>
    <property type="match status" value="1"/>
</dbReference>
<organism evidence="4 5">
    <name type="scientific">Pseudomonas salomonii</name>
    <dbReference type="NCBI Taxonomy" id="191391"/>
    <lineage>
        <taxon>Bacteria</taxon>
        <taxon>Pseudomonadati</taxon>
        <taxon>Pseudomonadota</taxon>
        <taxon>Gammaproteobacteria</taxon>
        <taxon>Pseudomonadales</taxon>
        <taxon>Pseudomonadaceae</taxon>
        <taxon>Pseudomonas</taxon>
    </lineage>
</organism>